<dbReference type="Proteomes" id="UP000324897">
    <property type="component" value="Chromosome 7"/>
</dbReference>
<evidence type="ECO:0000313" key="3">
    <source>
        <dbReference type="Proteomes" id="UP000324897"/>
    </source>
</evidence>
<evidence type="ECO:0000313" key="2">
    <source>
        <dbReference type="EMBL" id="TVU19981.1"/>
    </source>
</evidence>
<comment type="caution">
    <text evidence="2">The sequence shown here is derived from an EMBL/GenBank/DDBJ whole genome shotgun (WGS) entry which is preliminary data.</text>
</comment>
<gene>
    <name evidence="2" type="ORF">EJB05_36166</name>
</gene>
<dbReference type="Gramene" id="TVU19981">
    <property type="protein sequence ID" value="TVU19981"/>
    <property type="gene ID" value="EJB05_36166"/>
</dbReference>
<proteinExistence type="predicted"/>
<dbReference type="PROSITE" id="PS51257">
    <property type="entry name" value="PROKAR_LIPOPROTEIN"/>
    <property type="match status" value="1"/>
</dbReference>
<accession>A0A5J9U9W0</accession>
<name>A0A5J9U9W0_9POAL</name>
<evidence type="ECO:0000256" key="1">
    <source>
        <dbReference type="SAM" id="MobiDB-lite"/>
    </source>
</evidence>
<reference evidence="2 3" key="1">
    <citation type="journal article" date="2019" name="Sci. Rep.">
        <title>A high-quality genome of Eragrostis curvula grass provides insights into Poaceae evolution and supports new strategies to enhance forage quality.</title>
        <authorList>
            <person name="Carballo J."/>
            <person name="Santos B.A.C.M."/>
            <person name="Zappacosta D."/>
            <person name="Garbus I."/>
            <person name="Selva J.P."/>
            <person name="Gallo C.A."/>
            <person name="Diaz A."/>
            <person name="Albertini E."/>
            <person name="Caccamo M."/>
            <person name="Echenique V."/>
        </authorList>
    </citation>
    <scope>NUCLEOTIDE SEQUENCE [LARGE SCALE GENOMIC DNA]</scope>
    <source>
        <strain evidence="3">cv. Victoria</strain>
        <tissue evidence="2">Leaf</tissue>
    </source>
</reference>
<feature type="non-terminal residue" evidence="2">
    <location>
        <position position="1"/>
    </location>
</feature>
<feature type="region of interest" description="Disordered" evidence="1">
    <location>
        <begin position="51"/>
        <end position="81"/>
    </location>
</feature>
<sequence>MTRVRRRYSVRSVTNLTAAAACTTLSMPSEHPVGDDGDTVVAATGFAASTASARPCGGDDVPTDAAPGLTASMASARPATR</sequence>
<protein>
    <submittedName>
        <fullName evidence="2">Uncharacterized protein</fullName>
    </submittedName>
</protein>
<dbReference type="AlphaFoldDB" id="A0A5J9U9W0"/>
<keyword evidence="3" id="KW-1185">Reference proteome</keyword>
<organism evidence="2 3">
    <name type="scientific">Eragrostis curvula</name>
    <name type="common">weeping love grass</name>
    <dbReference type="NCBI Taxonomy" id="38414"/>
    <lineage>
        <taxon>Eukaryota</taxon>
        <taxon>Viridiplantae</taxon>
        <taxon>Streptophyta</taxon>
        <taxon>Embryophyta</taxon>
        <taxon>Tracheophyta</taxon>
        <taxon>Spermatophyta</taxon>
        <taxon>Magnoliopsida</taxon>
        <taxon>Liliopsida</taxon>
        <taxon>Poales</taxon>
        <taxon>Poaceae</taxon>
        <taxon>PACMAD clade</taxon>
        <taxon>Chloridoideae</taxon>
        <taxon>Eragrostideae</taxon>
        <taxon>Eragrostidinae</taxon>
        <taxon>Eragrostis</taxon>
    </lineage>
</organism>
<dbReference type="EMBL" id="RWGY01000029">
    <property type="protein sequence ID" value="TVU19981.1"/>
    <property type="molecule type" value="Genomic_DNA"/>
</dbReference>